<keyword evidence="1" id="KW-0732">Signal</keyword>
<sequence>MKNALLALLWLATLPAFGQASEVRPVAFSSHKLSIGILGTYKAVGLQTDYRFIDRWGVKLAGARQFDYDRAKEYGWAGIGLVTYYLPTNSTVIEPLVGLGTVGSFYHWDLAGRSGTVRDWNVGGGFGTNFRFSERFKTGVNILLVNGFRSEYQYQVEDMVITGRRLVVFPTLTLDALL</sequence>
<evidence type="ECO:0008006" key="4">
    <source>
        <dbReference type="Google" id="ProtNLM"/>
    </source>
</evidence>
<feature type="signal peptide" evidence="1">
    <location>
        <begin position="1"/>
        <end position="18"/>
    </location>
</feature>
<keyword evidence="3" id="KW-1185">Reference proteome</keyword>
<protein>
    <recommendedName>
        <fullName evidence="4">DUF3575 domain-containing protein</fullName>
    </recommendedName>
</protein>
<gene>
    <name evidence="2" type="ORF">MTX78_12525</name>
</gene>
<evidence type="ECO:0000313" key="3">
    <source>
        <dbReference type="Proteomes" id="UP000831113"/>
    </source>
</evidence>
<dbReference type="RefSeq" id="WP_243794535.1">
    <property type="nucleotide sequence ID" value="NZ_CP094669.1"/>
</dbReference>
<feature type="chain" id="PRO_5046210580" description="DUF3575 domain-containing protein" evidence="1">
    <location>
        <begin position="19"/>
        <end position="178"/>
    </location>
</feature>
<reference evidence="2 3" key="1">
    <citation type="submission" date="2022-03" db="EMBL/GenBank/DDBJ databases">
        <title>Hymenobactersp. isolated from the air.</title>
        <authorList>
            <person name="Won M."/>
            <person name="Kwon S.-W."/>
        </authorList>
    </citation>
    <scope>NUCLEOTIDE SEQUENCE [LARGE SCALE GENOMIC DNA]</scope>
    <source>
        <strain evidence="2 3">KACC 21982</strain>
    </source>
</reference>
<proteinExistence type="predicted"/>
<evidence type="ECO:0000313" key="2">
    <source>
        <dbReference type="EMBL" id="UOG72953.1"/>
    </source>
</evidence>
<evidence type="ECO:0000256" key="1">
    <source>
        <dbReference type="SAM" id="SignalP"/>
    </source>
</evidence>
<dbReference type="EMBL" id="CP094669">
    <property type="protein sequence ID" value="UOG72953.1"/>
    <property type="molecule type" value="Genomic_DNA"/>
</dbReference>
<name>A0ABY4CZ41_9BACT</name>
<dbReference type="Proteomes" id="UP000831113">
    <property type="component" value="Chromosome"/>
</dbReference>
<organism evidence="2 3">
    <name type="scientific">Hymenobacter tibetensis</name>
    <dbReference type="NCBI Taxonomy" id="497967"/>
    <lineage>
        <taxon>Bacteria</taxon>
        <taxon>Pseudomonadati</taxon>
        <taxon>Bacteroidota</taxon>
        <taxon>Cytophagia</taxon>
        <taxon>Cytophagales</taxon>
        <taxon>Hymenobacteraceae</taxon>
        <taxon>Hymenobacter</taxon>
    </lineage>
</organism>
<accession>A0ABY4CZ41</accession>